<feature type="binding site" evidence="2">
    <location>
        <position position="63"/>
    </location>
    <ligand>
        <name>Fe cation</name>
        <dbReference type="ChEBI" id="CHEBI:24875"/>
    </ligand>
</feature>
<evidence type="ECO:0000313" key="7">
    <source>
        <dbReference type="Proteomes" id="UP000705867"/>
    </source>
</evidence>
<dbReference type="InterPro" id="IPR041602">
    <property type="entry name" value="Quercetinase_C"/>
</dbReference>
<evidence type="ECO:0000313" key="6">
    <source>
        <dbReference type="EMBL" id="MBZ0156911.1"/>
    </source>
</evidence>
<reference evidence="6" key="1">
    <citation type="journal article" date="2021" name="bioRxiv">
        <title>Unraveling nitrogen, sulfur and carbon metabolic pathways and microbial community transcriptional responses to substrate deprivation and toxicity stresses in a bioreactor mimicking anoxic brackish coastal sediment conditions.</title>
        <authorList>
            <person name="Martins P.D."/>
            <person name="Echeveste M.J."/>
            <person name="Arshad A."/>
            <person name="Kurth J."/>
            <person name="Ouboter H."/>
            <person name="Jetten M.S.M."/>
            <person name="Welte C.U."/>
        </authorList>
    </citation>
    <scope>NUCLEOTIDE SEQUENCE</scope>
    <source>
        <strain evidence="6">MAG_39</strain>
    </source>
</reference>
<dbReference type="PANTHER" id="PTHR43212">
    <property type="entry name" value="QUERCETIN 2,3-DIOXYGENASE"/>
    <property type="match status" value="1"/>
</dbReference>
<feature type="binding site" evidence="2">
    <location>
        <position position="107"/>
    </location>
    <ligand>
        <name>Fe cation</name>
        <dbReference type="ChEBI" id="CHEBI:24875"/>
    </ligand>
</feature>
<keyword evidence="2" id="KW-0479">Metal-binding</keyword>
<evidence type="ECO:0000256" key="1">
    <source>
        <dbReference type="ARBA" id="ARBA00008416"/>
    </source>
</evidence>
<feature type="binding site" evidence="2">
    <location>
        <position position="61"/>
    </location>
    <ligand>
        <name>Fe cation</name>
        <dbReference type="ChEBI" id="CHEBI:24875"/>
    </ligand>
</feature>
<feature type="domain" description="Pirin N-terminal" evidence="4">
    <location>
        <begin position="18"/>
        <end position="122"/>
    </location>
</feature>
<comment type="caution">
    <text evidence="6">The sequence shown here is derived from an EMBL/GenBank/DDBJ whole genome shotgun (WGS) entry which is preliminary data.</text>
</comment>
<dbReference type="Gene3D" id="2.60.120.10">
    <property type="entry name" value="Jelly Rolls"/>
    <property type="match status" value="2"/>
</dbReference>
<evidence type="ECO:0000259" key="4">
    <source>
        <dbReference type="Pfam" id="PF02678"/>
    </source>
</evidence>
<dbReference type="InterPro" id="IPR012093">
    <property type="entry name" value="Pirin"/>
</dbReference>
<proteinExistence type="inferred from homology"/>
<dbReference type="GO" id="GO:0046872">
    <property type="term" value="F:metal ion binding"/>
    <property type="evidence" value="ECO:0007669"/>
    <property type="project" value="UniProtKB-KW"/>
</dbReference>
<sequence>MIIVRRPESIFSVRGSIQNGTFSGRWHFSFDQYYDPEYIQFGTLRVFNDDILSPGAVWPLHPHKEIEVVTYCADGEFRHADERGKGGVLKKGWVQHTTVGKGMWHSEINNLPDKPLRFIQMWFIPSKPGLKPSMEQKQVEKEERTNRLLPLVSPDHPEALPIVSEARVFSCFLQKGYSVRAPLTSNHGVYLYVLEGGTPQVNGYPVPALGTAKIIGETEFTVTAEGDTELLLVDVLLL</sequence>
<dbReference type="AlphaFoldDB" id="A0A953J615"/>
<reference evidence="6" key="2">
    <citation type="submission" date="2021-08" db="EMBL/GenBank/DDBJ databases">
        <authorList>
            <person name="Dalcin Martins P."/>
        </authorList>
    </citation>
    <scope>NUCLEOTIDE SEQUENCE</scope>
    <source>
        <strain evidence="6">MAG_39</strain>
    </source>
</reference>
<dbReference type="Proteomes" id="UP000705867">
    <property type="component" value="Unassembled WGS sequence"/>
</dbReference>
<organism evidence="6 7">
    <name type="scientific">Candidatus Nitrobium versatile</name>
    <dbReference type="NCBI Taxonomy" id="2884831"/>
    <lineage>
        <taxon>Bacteria</taxon>
        <taxon>Pseudomonadati</taxon>
        <taxon>Nitrospirota</taxon>
        <taxon>Nitrospiria</taxon>
        <taxon>Nitrospirales</taxon>
        <taxon>Nitrospiraceae</taxon>
        <taxon>Candidatus Nitrobium</taxon>
    </lineage>
</organism>
<keyword evidence="2" id="KW-0408">Iron</keyword>
<evidence type="ECO:0000259" key="5">
    <source>
        <dbReference type="Pfam" id="PF17954"/>
    </source>
</evidence>
<dbReference type="PIRSF" id="PIRSF006232">
    <property type="entry name" value="Pirin"/>
    <property type="match status" value="1"/>
</dbReference>
<dbReference type="InterPro" id="IPR011051">
    <property type="entry name" value="RmlC_Cupin_sf"/>
</dbReference>
<comment type="cofactor">
    <cofactor evidence="2">
        <name>Fe cation</name>
        <dbReference type="ChEBI" id="CHEBI:24875"/>
    </cofactor>
    <text evidence="2">Binds 1 Fe cation per subunit.</text>
</comment>
<dbReference type="PANTHER" id="PTHR43212:SF3">
    <property type="entry name" value="QUERCETIN 2,3-DIOXYGENASE"/>
    <property type="match status" value="1"/>
</dbReference>
<evidence type="ECO:0000256" key="2">
    <source>
        <dbReference type="PIRSR" id="PIRSR006232-1"/>
    </source>
</evidence>
<dbReference type="InterPro" id="IPR003829">
    <property type="entry name" value="Pirin_N_dom"/>
</dbReference>
<protein>
    <submittedName>
        <fullName evidence="6">Pirin family protein</fullName>
    </submittedName>
</protein>
<comment type="similarity">
    <text evidence="1 3">Belongs to the pirin family.</text>
</comment>
<name>A0A953J615_9BACT</name>
<dbReference type="InterPro" id="IPR014710">
    <property type="entry name" value="RmlC-like_jellyroll"/>
</dbReference>
<dbReference type="Pfam" id="PF02678">
    <property type="entry name" value="Pirin"/>
    <property type="match status" value="1"/>
</dbReference>
<evidence type="ECO:0000256" key="3">
    <source>
        <dbReference type="RuleBase" id="RU003457"/>
    </source>
</evidence>
<feature type="binding site" evidence="2">
    <location>
        <position position="105"/>
    </location>
    <ligand>
        <name>Fe cation</name>
        <dbReference type="ChEBI" id="CHEBI:24875"/>
    </ligand>
</feature>
<dbReference type="SUPFAM" id="SSF51182">
    <property type="entry name" value="RmlC-like cupins"/>
    <property type="match status" value="1"/>
</dbReference>
<feature type="domain" description="Quercetin 2,3-dioxygenase C-terminal cupin" evidence="5">
    <location>
        <begin position="151"/>
        <end position="235"/>
    </location>
</feature>
<accession>A0A953J615</accession>
<dbReference type="Pfam" id="PF17954">
    <property type="entry name" value="Pirin_C_2"/>
    <property type="match status" value="1"/>
</dbReference>
<dbReference type="EMBL" id="JAIOIV010000095">
    <property type="protein sequence ID" value="MBZ0156911.1"/>
    <property type="molecule type" value="Genomic_DNA"/>
</dbReference>
<gene>
    <name evidence="6" type="ORF">K8I29_11975</name>
</gene>